<accession>A0A1Q9C5L2</accession>
<dbReference type="PROSITE" id="PS51257">
    <property type="entry name" value="PROKAR_LIPOPROTEIN"/>
    <property type="match status" value="1"/>
</dbReference>
<dbReference type="AlphaFoldDB" id="A0A1Q9C5L2"/>
<comment type="caution">
    <text evidence="2">The sequence shown here is derived from an EMBL/GenBank/DDBJ whole genome shotgun (WGS) entry which is preliminary data.</text>
</comment>
<dbReference type="OrthoDB" id="412963at2759"/>
<keyword evidence="3" id="KW-1185">Reference proteome</keyword>
<protein>
    <submittedName>
        <fullName evidence="2">Uncharacterized protein</fullName>
    </submittedName>
</protein>
<proteinExistence type="predicted"/>
<name>A0A1Q9C5L2_SYMMI</name>
<sequence>MRICGAGTDVAVPLSRVRLWTAALLLSVAYACIRIHDILSKGHGQDRSQVSVPEGKLDGRAGSSVTLQHTSGEKIGVKDDPSLSLLPTTAQVRADFLQEEQHQQESLTLADPHEAEPGREELPSRGEESPTPTVCLAVIAKTSAATELLLRVTRVSSQHRKIFSPAIWWWMRKAKRQKEYSWISEGMSQRKAHLAEEQRLLAVVCADDPDAPRHGRAQSGNPQS</sequence>
<feature type="region of interest" description="Disordered" evidence="1">
    <location>
        <begin position="43"/>
        <end position="82"/>
    </location>
</feature>
<organism evidence="2 3">
    <name type="scientific">Symbiodinium microadriaticum</name>
    <name type="common">Dinoflagellate</name>
    <name type="synonym">Zooxanthella microadriatica</name>
    <dbReference type="NCBI Taxonomy" id="2951"/>
    <lineage>
        <taxon>Eukaryota</taxon>
        <taxon>Sar</taxon>
        <taxon>Alveolata</taxon>
        <taxon>Dinophyceae</taxon>
        <taxon>Suessiales</taxon>
        <taxon>Symbiodiniaceae</taxon>
        <taxon>Symbiodinium</taxon>
    </lineage>
</organism>
<dbReference type="Proteomes" id="UP000186817">
    <property type="component" value="Unassembled WGS sequence"/>
</dbReference>
<evidence type="ECO:0000313" key="3">
    <source>
        <dbReference type="Proteomes" id="UP000186817"/>
    </source>
</evidence>
<feature type="compositionally biased region" description="Basic and acidic residues" evidence="1">
    <location>
        <begin position="71"/>
        <end position="81"/>
    </location>
</feature>
<feature type="compositionally biased region" description="Basic and acidic residues" evidence="1">
    <location>
        <begin position="111"/>
        <end position="128"/>
    </location>
</feature>
<evidence type="ECO:0000313" key="2">
    <source>
        <dbReference type="EMBL" id="OLP78186.1"/>
    </source>
</evidence>
<evidence type="ECO:0000256" key="1">
    <source>
        <dbReference type="SAM" id="MobiDB-lite"/>
    </source>
</evidence>
<gene>
    <name evidence="2" type="ORF">AK812_SmicGene41662</name>
</gene>
<dbReference type="EMBL" id="LSRX01001649">
    <property type="protein sequence ID" value="OLP78186.1"/>
    <property type="molecule type" value="Genomic_DNA"/>
</dbReference>
<feature type="region of interest" description="Disordered" evidence="1">
    <location>
        <begin position="101"/>
        <end position="131"/>
    </location>
</feature>
<reference evidence="2 3" key="1">
    <citation type="submission" date="2016-02" db="EMBL/GenBank/DDBJ databases">
        <title>Genome analysis of coral dinoflagellate symbionts highlights evolutionary adaptations to a symbiotic lifestyle.</title>
        <authorList>
            <person name="Aranda M."/>
            <person name="Li Y."/>
            <person name="Liew Y.J."/>
            <person name="Baumgarten S."/>
            <person name="Simakov O."/>
            <person name="Wilson M."/>
            <person name="Piel J."/>
            <person name="Ashoor H."/>
            <person name="Bougouffa S."/>
            <person name="Bajic V.B."/>
            <person name="Ryu T."/>
            <person name="Ravasi T."/>
            <person name="Bayer T."/>
            <person name="Micklem G."/>
            <person name="Kim H."/>
            <person name="Bhak J."/>
            <person name="Lajeunesse T.C."/>
            <person name="Voolstra C.R."/>
        </authorList>
    </citation>
    <scope>NUCLEOTIDE SEQUENCE [LARGE SCALE GENOMIC DNA]</scope>
    <source>
        <strain evidence="2 3">CCMP2467</strain>
    </source>
</reference>